<sequence length="69" mass="7333">MITHYTVTGMTCGNCVNHVTEEVAEVQGVTNVHVSLDGGAMAVESEEHIPFDAIIEAVREAGNYSVVEA</sequence>
<evidence type="ECO:0000313" key="4">
    <source>
        <dbReference type="Proteomes" id="UP000184512"/>
    </source>
</evidence>
<protein>
    <submittedName>
        <fullName evidence="3">Copper chaperone CopZ</fullName>
    </submittedName>
</protein>
<dbReference type="Pfam" id="PF00403">
    <property type="entry name" value="HMA"/>
    <property type="match status" value="1"/>
</dbReference>
<dbReference type="InterPro" id="IPR006121">
    <property type="entry name" value="HMA_dom"/>
</dbReference>
<dbReference type="InterPro" id="IPR036163">
    <property type="entry name" value="HMA_dom_sf"/>
</dbReference>
<accession>A0A1M6N3E2</accession>
<dbReference type="EMBL" id="FQZG01000103">
    <property type="protein sequence ID" value="SHJ90093.1"/>
    <property type="molecule type" value="Genomic_DNA"/>
</dbReference>
<keyword evidence="1" id="KW-0479">Metal-binding</keyword>
<feature type="domain" description="HMA" evidence="2">
    <location>
        <begin position="1"/>
        <end position="66"/>
    </location>
</feature>
<evidence type="ECO:0000259" key="2">
    <source>
        <dbReference type="PROSITE" id="PS50846"/>
    </source>
</evidence>
<dbReference type="RefSeq" id="WP_073191076.1">
    <property type="nucleotide sequence ID" value="NZ_FQZG01000103.1"/>
</dbReference>
<keyword evidence="4" id="KW-1185">Reference proteome</keyword>
<reference evidence="3 4" key="1">
    <citation type="submission" date="2016-11" db="EMBL/GenBank/DDBJ databases">
        <authorList>
            <person name="Jaros S."/>
            <person name="Januszkiewicz K."/>
            <person name="Wedrychowicz H."/>
        </authorList>
    </citation>
    <scope>NUCLEOTIDE SEQUENCE [LARGE SCALE GENOMIC DNA]</scope>
    <source>
        <strain evidence="3 4">DSM 12906</strain>
    </source>
</reference>
<dbReference type="Proteomes" id="UP000184512">
    <property type="component" value="Unassembled WGS sequence"/>
</dbReference>
<dbReference type="GO" id="GO:0046872">
    <property type="term" value="F:metal ion binding"/>
    <property type="evidence" value="ECO:0007669"/>
    <property type="project" value="UniProtKB-KW"/>
</dbReference>
<proteinExistence type="predicted"/>
<organism evidence="3 4">
    <name type="scientific">Tessaracoccus bendigoensis DSM 12906</name>
    <dbReference type="NCBI Taxonomy" id="1123357"/>
    <lineage>
        <taxon>Bacteria</taxon>
        <taxon>Bacillati</taxon>
        <taxon>Actinomycetota</taxon>
        <taxon>Actinomycetes</taxon>
        <taxon>Propionibacteriales</taxon>
        <taxon>Propionibacteriaceae</taxon>
        <taxon>Tessaracoccus</taxon>
    </lineage>
</organism>
<dbReference type="PROSITE" id="PS50846">
    <property type="entry name" value="HMA_2"/>
    <property type="match status" value="1"/>
</dbReference>
<evidence type="ECO:0000256" key="1">
    <source>
        <dbReference type="ARBA" id="ARBA00022723"/>
    </source>
</evidence>
<dbReference type="STRING" id="1123357.SAMN02745244_03537"/>
<name>A0A1M6N3E2_9ACTN</name>
<dbReference type="SUPFAM" id="SSF55008">
    <property type="entry name" value="HMA, heavy metal-associated domain"/>
    <property type="match status" value="1"/>
</dbReference>
<dbReference type="OrthoDB" id="9813965at2"/>
<evidence type="ECO:0000313" key="3">
    <source>
        <dbReference type="EMBL" id="SHJ90093.1"/>
    </source>
</evidence>
<dbReference type="PROSITE" id="PS01047">
    <property type="entry name" value="HMA_1"/>
    <property type="match status" value="1"/>
</dbReference>
<dbReference type="InterPro" id="IPR017969">
    <property type="entry name" value="Heavy-metal-associated_CS"/>
</dbReference>
<gene>
    <name evidence="3" type="ORF">SAMN02745244_03537</name>
</gene>
<dbReference type="CDD" id="cd00371">
    <property type="entry name" value="HMA"/>
    <property type="match status" value="1"/>
</dbReference>
<dbReference type="AlphaFoldDB" id="A0A1M6N3E2"/>
<dbReference type="Gene3D" id="3.30.70.100">
    <property type="match status" value="1"/>
</dbReference>